<dbReference type="Pfam" id="PF00004">
    <property type="entry name" value="AAA"/>
    <property type="match status" value="1"/>
</dbReference>
<organism evidence="3 4">
    <name type="scientific">Aureobasidium melanogenum</name>
    <name type="common">Aureobasidium pullulans var. melanogenum</name>
    <dbReference type="NCBI Taxonomy" id="46634"/>
    <lineage>
        <taxon>Eukaryota</taxon>
        <taxon>Fungi</taxon>
        <taxon>Dikarya</taxon>
        <taxon>Ascomycota</taxon>
        <taxon>Pezizomycotina</taxon>
        <taxon>Dothideomycetes</taxon>
        <taxon>Dothideomycetidae</taxon>
        <taxon>Dothideales</taxon>
        <taxon>Saccotheciaceae</taxon>
        <taxon>Aureobasidium</taxon>
    </lineage>
</organism>
<dbReference type="Gene3D" id="3.40.50.300">
    <property type="entry name" value="P-loop containing nucleotide triphosphate hydrolases"/>
    <property type="match status" value="1"/>
</dbReference>
<feature type="compositionally biased region" description="Polar residues" evidence="1">
    <location>
        <begin position="760"/>
        <end position="774"/>
    </location>
</feature>
<name>A0A9P8FQN5_AURME</name>
<dbReference type="InterPro" id="IPR003593">
    <property type="entry name" value="AAA+_ATPase"/>
</dbReference>
<dbReference type="PANTHER" id="PTHR23389:SF3">
    <property type="entry name" value="CHROMOSOME TRANSMISSION FIDELITY PROTEIN 18 HOMOLOG"/>
    <property type="match status" value="1"/>
</dbReference>
<feature type="region of interest" description="Disordered" evidence="1">
    <location>
        <begin position="58"/>
        <end position="160"/>
    </location>
</feature>
<feature type="domain" description="AAA+ ATPase" evidence="2">
    <location>
        <begin position="336"/>
        <end position="501"/>
    </location>
</feature>
<dbReference type="GO" id="GO:0005524">
    <property type="term" value="F:ATP binding"/>
    <property type="evidence" value="ECO:0007669"/>
    <property type="project" value="InterPro"/>
</dbReference>
<feature type="compositionally biased region" description="Polar residues" evidence="1">
    <location>
        <begin position="116"/>
        <end position="138"/>
    </location>
</feature>
<dbReference type="EMBL" id="JAHFXS010000925">
    <property type="protein sequence ID" value="KAG9980884.1"/>
    <property type="molecule type" value="Genomic_DNA"/>
</dbReference>
<sequence>MNVDVEEPTFSDDIAALYEQEAETRADNKRRGIVIQHRSWPLTDVFRSEDDRSTYIPSSQVLYKRNQDPPSSPPAVPFMSSAVAPPPVSMSQGLGKEATNNIFMEDSDSDDEMPLPQQQTNSESDQTQGQSLANTQQPPALEPPTQPQTSRQSQSQSQTADLGLSLLAKRTIHNPLISSSKTPTTTKVAIHTSSGKTFSVRKKQNAEAMSTERLAASRSEVTEGRAQRSYYGIDIHNLVKEAKAQQVIDQAEAETKAAMPSIEPALPVDAAQKSQRTLMWTEKYRARKFTELVGDDRTHRSVMHWLKRWDEIVFPGSSRKPKHRKNADNAEQERPHRKVLLLTGPPGLGKTTLAHVCAKQAGYEVQEINASDERSRDVVKGRIRDMVGTENVRGVDQKTAAGKIRKAGRPVCVIVDEVDGVVGGSGGAGEGGFIKALLDLVALDSRNSNKTRSQQTSGKKKADNFRLLRPLILICNDVYHPSLRPLRQSTAAEIIHVRKPAINSVVSRMQSIFEKENIPHDSDGVRKLCEASWGMSSRKEGGSGSSTGEGDIRGILVVGEWIAGRLRATHDPIADSMQRLTRRWIEDNILADLSHGGGSARGVGRGGPKEVVERVFKEGAGFSKPSMLAAPTTTASITGMKGVAEAAKRQAMDRLREMVNTSGDIDRIMTDCFSAYPDHPYQDDNYLSKPDEAYEWLHFHDQLSSAVFSHSEWELATYLAQPILAFHHLFATPNRSQTTTANKWNEQETAEENEPPTPFSGPQASYQAHETQKSNTEILQTLQASLSLPLLRMFPSPTAMSTEFVPYLTRMLNPNVSPVVVQNSGISTASVRKASEKVLVARAVNAMTASGIRFDRIRLESEGSSAQGPNTYVYRMEPAIDCISVFETLNTKAAGLAPADRTRFAVRQVLDQEFGIAAKKSAETARVNRGAGAAAAATITSLGEVVAGAAVPSLSREESKRLKRDFFGRIIAEETQQQEEEGDGEGDANKKKKHKMGDTGGDKERVWVTFHEGYSNAVRKPVSLKELLGAM</sequence>
<dbReference type="AlphaFoldDB" id="A0A9P8FQN5"/>
<dbReference type="Proteomes" id="UP000729357">
    <property type="component" value="Unassembled WGS sequence"/>
</dbReference>
<evidence type="ECO:0000256" key="1">
    <source>
        <dbReference type="SAM" id="MobiDB-lite"/>
    </source>
</evidence>
<dbReference type="PANTHER" id="PTHR23389">
    <property type="entry name" value="CHROMOSOME TRANSMISSION FIDELITY FACTOR 18"/>
    <property type="match status" value="1"/>
</dbReference>
<evidence type="ECO:0000259" key="2">
    <source>
        <dbReference type="SMART" id="SM00382"/>
    </source>
</evidence>
<dbReference type="GO" id="GO:0003677">
    <property type="term" value="F:DNA binding"/>
    <property type="evidence" value="ECO:0007669"/>
    <property type="project" value="TreeGrafter"/>
</dbReference>
<feature type="region of interest" description="Disordered" evidence="1">
    <location>
        <begin position="316"/>
        <end position="335"/>
    </location>
</feature>
<reference evidence="3" key="1">
    <citation type="journal article" date="2021" name="J Fungi (Basel)">
        <title>Virulence traits and population genomics of the black yeast Aureobasidium melanogenum.</title>
        <authorList>
            <person name="Cernosa A."/>
            <person name="Sun X."/>
            <person name="Gostincar C."/>
            <person name="Fang C."/>
            <person name="Gunde-Cimerman N."/>
            <person name="Song Z."/>
        </authorList>
    </citation>
    <scope>NUCLEOTIDE SEQUENCE</scope>
    <source>
        <strain evidence="3">EXF-9298</strain>
    </source>
</reference>
<evidence type="ECO:0000313" key="4">
    <source>
        <dbReference type="Proteomes" id="UP000729357"/>
    </source>
</evidence>
<dbReference type="GO" id="GO:0005634">
    <property type="term" value="C:nucleus"/>
    <property type="evidence" value="ECO:0007669"/>
    <property type="project" value="TreeGrafter"/>
</dbReference>
<keyword evidence="3" id="KW-0378">Hydrolase</keyword>
<dbReference type="InterPro" id="IPR003959">
    <property type="entry name" value="ATPase_AAA_core"/>
</dbReference>
<dbReference type="CDD" id="cd00009">
    <property type="entry name" value="AAA"/>
    <property type="match status" value="1"/>
</dbReference>
<protein>
    <submittedName>
        <fullName evidence="3">P-loop containing nucleoside triphosphate hydrolase protein</fullName>
    </submittedName>
</protein>
<gene>
    <name evidence="3" type="ORF">KCU98_g7851</name>
</gene>
<accession>A0A9P8FQN5</accession>
<reference evidence="3" key="2">
    <citation type="submission" date="2021-08" db="EMBL/GenBank/DDBJ databases">
        <authorList>
            <person name="Gostincar C."/>
            <person name="Sun X."/>
            <person name="Song Z."/>
            <person name="Gunde-Cimerman N."/>
        </authorList>
    </citation>
    <scope>NUCLEOTIDE SEQUENCE</scope>
    <source>
        <strain evidence="3">EXF-9298</strain>
    </source>
</reference>
<feature type="non-terminal residue" evidence="3">
    <location>
        <position position="1"/>
    </location>
</feature>
<proteinExistence type="predicted"/>
<dbReference type="SUPFAM" id="SSF52540">
    <property type="entry name" value="P-loop containing nucleoside triphosphate hydrolases"/>
    <property type="match status" value="1"/>
</dbReference>
<feature type="compositionally biased region" description="Acidic residues" evidence="1">
    <location>
        <begin position="976"/>
        <end position="986"/>
    </location>
</feature>
<evidence type="ECO:0000313" key="3">
    <source>
        <dbReference type="EMBL" id="KAG9980884.1"/>
    </source>
</evidence>
<feature type="region of interest" description="Disordered" evidence="1">
    <location>
        <begin position="973"/>
        <end position="1004"/>
    </location>
</feature>
<comment type="caution">
    <text evidence="3">The sequence shown here is derived from an EMBL/GenBank/DDBJ whole genome shotgun (WGS) entry which is preliminary data.</text>
</comment>
<dbReference type="GO" id="GO:0016887">
    <property type="term" value="F:ATP hydrolysis activity"/>
    <property type="evidence" value="ECO:0007669"/>
    <property type="project" value="InterPro"/>
</dbReference>
<keyword evidence="4" id="KW-1185">Reference proteome</keyword>
<dbReference type="SMART" id="SM00382">
    <property type="entry name" value="AAA"/>
    <property type="match status" value="1"/>
</dbReference>
<dbReference type="InterPro" id="IPR027417">
    <property type="entry name" value="P-loop_NTPase"/>
</dbReference>
<feature type="compositionally biased region" description="Low complexity" evidence="1">
    <location>
        <begin position="147"/>
        <end position="159"/>
    </location>
</feature>
<feature type="region of interest" description="Disordered" evidence="1">
    <location>
        <begin position="737"/>
        <end position="774"/>
    </location>
</feature>